<comment type="similarity">
    <text evidence="3">Belongs to the flagella basal body rod proteins family.</text>
</comment>
<keyword evidence="6" id="KW-0975">Bacterial flagellum</keyword>
<evidence type="ECO:0000256" key="1">
    <source>
        <dbReference type="ARBA" id="ARBA00004365"/>
    </source>
</evidence>
<feature type="coiled-coil region" evidence="7">
    <location>
        <begin position="141"/>
        <end position="193"/>
    </location>
</feature>
<dbReference type="AlphaFoldDB" id="A0A3Q9BSU8"/>
<evidence type="ECO:0000256" key="7">
    <source>
        <dbReference type="SAM" id="Coils"/>
    </source>
</evidence>
<dbReference type="InterPro" id="IPR049119">
    <property type="entry name" value="FlgK_D2-like"/>
</dbReference>
<dbReference type="Pfam" id="PF06429">
    <property type="entry name" value="Flg_bbr_C"/>
    <property type="match status" value="1"/>
</dbReference>
<feature type="domain" description="Flagellar basal-body/hook protein C-terminal" evidence="8">
    <location>
        <begin position="612"/>
        <end position="650"/>
    </location>
</feature>
<dbReference type="Proteomes" id="UP000275663">
    <property type="component" value="Chromosome"/>
</dbReference>
<sequence>MGTNVLGIGQSALLAAQVGIATTGHNIANAATPGYNRQVISQSAAEPQGNGGSYLGQGVKVDQVARVYNQFLGQQVNSTQSSKNYADAYFGQIKQINNLVADPQAGASPAIQEFFNSVQNLATTPNGTAGAAARQSVISSGSALTARLQSLQNRIDQLREGVNGQIQDSVGTINSYTSQLAALNETIERAQSVGGLPNDLLDHRDNLITELSKLVNVSVVPQGGKINIFMGTGQPLVLGSKASSLQVTSSLTDPSRLEVAYETNGTLVQIAENSLTGGRLGGLFSFRANSLDVSENSLGRVAIGLATTFNDQHKLGQDLNGALGGNFFNVGVPISQPSATNNGVTGNMSASIVDVGALTTSDYRVQYLAGNYQITRLSDGASTTPPLSPTLPVIFDGVSFNAPAVAPTNGDEFLIRPTAAGVRGFSVAINDTSKLAAAAPIATNFPSTNTGSGKISPGVIDATFVPASFVPPVSLSFSANAFTGFPVGSNVSVTVNGVTTPYGPYVAGTPVPYTSGATVKVSGVSFNVTGTPANGDVFTISPNSNGSGDNRNALLLGKLQTQNTLVGKSTSFQGAYAQFVSFVGNKTHELEVTNLSETKLLEQAVQAQQADSGVNLDEEAANLLRYQQAYQAAGKLMQIASQLFDALLALGR</sequence>
<gene>
    <name evidence="12" type="primary">flgK</name>
    <name evidence="12" type="ORF">EJN92_18255</name>
</gene>
<dbReference type="InterPro" id="IPR010930">
    <property type="entry name" value="Flg_bb/hook_C_dom"/>
</dbReference>
<keyword evidence="13" id="KW-1185">Reference proteome</keyword>
<evidence type="ECO:0000256" key="6">
    <source>
        <dbReference type="ARBA" id="ARBA00023143"/>
    </source>
</evidence>
<dbReference type="PANTHER" id="PTHR30033:SF1">
    <property type="entry name" value="FLAGELLAR HOOK-ASSOCIATED PROTEIN 1"/>
    <property type="match status" value="1"/>
</dbReference>
<keyword evidence="7" id="KW-0175">Coiled coil</keyword>
<evidence type="ECO:0000256" key="5">
    <source>
        <dbReference type="ARBA" id="ARBA00022525"/>
    </source>
</evidence>
<evidence type="ECO:0000259" key="11">
    <source>
        <dbReference type="Pfam" id="PF22638"/>
    </source>
</evidence>
<dbReference type="InterPro" id="IPR002371">
    <property type="entry name" value="FlgK"/>
</dbReference>
<dbReference type="PANTHER" id="PTHR30033">
    <property type="entry name" value="FLAGELLAR HOOK-ASSOCIATED PROTEIN 1"/>
    <property type="match status" value="1"/>
</dbReference>
<accession>A0A3Q9BSU8</accession>
<keyword evidence="5" id="KW-0964">Secreted</keyword>
<feature type="domain" description="Flagellar hook-associated protein FlgK helical" evidence="11">
    <location>
        <begin position="94"/>
        <end position="328"/>
    </location>
</feature>
<evidence type="ECO:0000313" key="12">
    <source>
        <dbReference type="EMBL" id="AZP13759.1"/>
    </source>
</evidence>
<evidence type="ECO:0000259" key="8">
    <source>
        <dbReference type="Pfam" id="PF06429"/>
    </source>
</evidence>
<feature type="domain" description="Flagellar hook-associated protein 1 D2-like" evidence="9">
    <location>
        <begin position="339"/>
        <end position="417"/>
    </location>
</feature>
<protein>
    <recommendedName>
        <fullName evidence="4">Flagellar hook-associated protein 1</fullName>
    </recommendedName>
</protein>
<organism evidence="12 13">
    <name type="scientific">Undibacterium parvum</name>
    <dbReference type="NCBI Taxonomy" id="401471"/>
    <lineage>
        <taxon>Bacteria</taxon>
        <taxon>Pseudomonadati</taxon>
        <taxon>Pseudomonadota</taxon>
        <taxon>Betaproteobacteria</taxon>
        <taxon>Burkholderiales</taxon>
        <taxon>Oxalobacteraceae</taxon>
        <taxon>Undibacterium</taxon>
    </lineage>
</organism>
<evidence type="ECO:0000313" key="13">
    <source>
        <dbReference type="Proteomes" id="UP000275663"/>
    </source>
</evidence>
<dbReference type="GO" id="GO:0044780">
    <property type="term" value="P:bacterial-type flagellum assembly"/>
    <property type="evidence" value="ECO:0007669"/>
    <property type="project" value="InterPro"/>
</dbReference>
<dbReference type="Pfam" id="PF21159">
    <property type="entry name" value="FlgK_2nd"/>
    <property type="match status" value="1"/>
</dbReference>
<dbReference type="OrthoDB" id="9802553at2"/>
<keyword evidence="12" id="KW-0966">Cell projection</keyword>
<keyword evidence="12" id="KW-0282">Flagellum</keyword>
<dbReference type="EMBL" id="CP034464">
    <property type="protein sequence ID" value="AZP13759.1"/>
    <property type="molecule type" value="Genomic_DNA"/>
</dbReference>
<keyword evidence="12" id="KW-0969">Cilium</keyword>
<name>A0A3Q9BSU8_9BURK</name>
<evidence type="ECO:0000256" key="2">
    <source>
        <dbReference type="ARBA" id="ARBA00004613"/>
    </source>
</evidence>
<dbReference type="RefSeq" id="WP_126129128.1">
    <property type="nucleotide sequence ID" value="NZ_CP034464.1"/>
</dbReference>
<reference evidence="12 13" key="1">
    <citation type="journal article" date="2011" name="Int. J. Syst. Evol. Microbiol.">
        <title>Description of Undibacterium oligocarboniphilum sp. nov., isolated from purified water, and Undibacterium pigrum strain CCUG 49012 as the type strain of Undibacterium parvum sp. nov., and emended descriptions of the genus Undibacterium and the species Undibacterium pigrum.</title>
        <authorList>
            <person name="Eder W."/>
            <person name="Wanner G."/>
            <person name="Ludwig W."/>
            <person name="Busse H.J."/>
            <person name="Ziemke-Kageler F."/>
            <person name="Lang E."/>
        </authorList>
    </citation>
    <scope>NUCLEOTIDE SEQUENCE [LARGE SCALE GENOMIC DNA]</scope>
    <source>
        <strain evidence="12 13">DSM 23061</strain>
    </source>
</reference>
<dbReference type="GO" id="GO:0009424">
    <property type="term" value="C:bacterial-type flagellum hook"/>
    <property type="evidence" value="ECO:0007669"/>
    <property type="project" value="InterPro"/>
</dbReference>
<dbReference type="NCBIfam" id="TIGR02492">
    <property type="entry name" value="flgK_ends"/>
    <property type="match status" value="1"/>
</dbReference>
<dbReference type="GO" id="GO:0005198">
    <property type="term" value="F:structural molecule activity"/>
    <property type="evidence" value="ECO:0007669"/>
    <property type="project" value="InterPro"/>
</dbReference>
<dbReference type="KEGG" id="upv:EJN92_18255"/>
<dbReference type="Pfam" id="PF22638">
    <property type="entry name" value="FlgK_D1"/>
    <property type="match status" value="1"/>
</dbReference>
<comment type="subcellular location">
    <subcellularLocation>
        <location evidence="1">Bacterial flagellum</location>
    </subcellularLocation>
    <subcellularLocation>
        <location evidence="2">Secreted</location>
    </subcellularLocation>
</comment>
<evidence type="ECO:0000256" key="3">
    <source>
        <dbReference type="ARBA" id="ARBA00009677"/>
    </source>
</evidence>
<dbReference type="SUPFAM" id="SSF64518">
    <property type="entry name" value="Phase 1 flagellin"/>
    <property type="match status" value="1"/>
</dbReference>
<feature type="domain" description="Flagellar hook-associated protein 1 D3" evidence="10">
    <location>
        <begin position="443"/>
        <end position="542"/>
    </location>
</feature>
<dbReference type="PRINTS" id="PR01005">
    <property type="entry name" value="FLGHOOKAP1"/>
</dbReference>
<dbReference type="InterPro" id="IPR049474">
    <property type="entry name" value="FlgK_D3"/>
</dbReference>
<proteinExistence type="inferred from homology"/>
<dbReference type="Pfam" id="PF21158">
    <property type="entry name" value="flgK_1st_1"/>
    <property type="match status" value="1"/>
</dbReference>
<evidence type="ECO:0000256" key="4">
    <source>
        <dbReference type="ARBA" id="ARBA00016244"/>
    </source>
</evidence>
<evidence type="ECO:0000259" key="9">
    <source>
        <dbReference type="Pfam" id="PF21158"/>
    </source>
</evidence>
<dbReference type="InterPro" id="IPR053927">
    <property type="entry name" value="FlgK_helical"/>
</dbReference>
<evidence type="ECO:0000259" key="10">
    <source>
        <dbReference type="Pfam" id="PF21159"/>
    </source>
</evidence>
<dbReference type="GO" id="GO:0005576">
    <property type="term" value="C:extracellular region"/>
    <property type="evidence" value="ECO:0007669"/>
    <property type="project" value="UniProtKB-SubCell"/>
</dbReference>